<proteinExistence type="predicted"/>
<dbReference type="EMBL" id="UINC01107871">
    <property type="protein sequence ID" value="SVC73567.1"/>
    <property type="molecule type" value="Genomic_DNA"/>
</dbReference>
<gene>
    <name evidence="1" type="ORF">METZ01_LOCUS326421</name>
</gene>
<dbReference type="AlphaFoldDB" id="A0A382PL49"/>
<organism evidence="1">
    <name type="scientific">marine metagenome</name>
    <dbReference type="NCBI Taxonomy" id="408172"/>
    <lineage>
        <taxon>unclassified sequences</taxon>
        <taxon>metagenomes</taxon>
        <taxon>ecological metagenomes</taxon>
    </lineage>
</organism>
<name>A0A382PL49_9ZZZZ</name>
<feature type="non-terminal residue" evidence="1">
    <location>
        <position position="342"/>
    </location>
</feature>
<reference evidence="1" key="1">
    <citation type="submission" date="2018-05" db="EMBL/GenBank/DDBJ databases">
        <authorList>
            <person name="Lanie J.A."/>
            <person name="Ng W.-L."/>
            <person name="Kazmierczak K.M."/>
            <person name="Andrzejewski T.M."/>
            <person name="Davidsen T.M."/>
            <person name="Wayne K.J."/>
            <person name="Tettelin H."/>
            <person name="Glass J.I."/>
            <person name="Rusch D."/>
            <person name="Podicherti R."/>
            <person name="Tsui H.-C.T."/>
            <person name="Winkler M.E."/>
        </authorList>
    </citation>
    <scope>NUCLEOTIDE SEQUENCE</scope>
</reference>
<sequence>PGASLGQIIFKNVRLLNKGSADLTEAYISLWSDPDLGDYGDDFVGVDTSLSLMYAYNGAPEDQDYAAFGLAPAAVGYDFFAGPIVPSAGDTAIFNLKKRPGYKNLPASSFGYFIAGGVYSDPGPYGNTEAAREYYNLMRGYAPTDDLENPTPWIDGSTGLETLFPYAGDPVTGVGDLDSGPADRRMLINAGPFTLAVGDTQDIVTAIVGGLGDTQLSSITDMKFSDDVAQLLFDDLFQSVPAAPAPPQVNVSTTESSVILNWGTDEAAIDATEETVTAGYAFEGYNIYQLPSATAALEDGIKLATFDLENGVTEILGNVFLPEFGTQVSVPVQNGLDVGVKR</sequence>
<evidence type="ECO:0000313" key="1">
    <source>
        <dbReference type="EMBL" id="SVC73567.1"/>
    </source>
</evidence>
<accession>A0A382PL49</accession>
<feature type="non-terminal residue" evidence="1">
    <location>
        <position position="1"/>
    </location>
</feature>
<protein>
    <submittedName>
        <fullName evidence="1">Uncharacterized protein</fullName>
    </submittedName>
</protein>